<accession>A0A4P6MZ48</accession>
<feature type="region of interest" description="Disordered" evidence="1">
    <location>
        <begin position="179"/>
        <end position="200"/>
    </location>
</feature>
<dbReference type="KEGG" id="jli:EXU32_14515"/>
<dbReference type="EMBL" id="CP036164">
    <property type="protein sequence ID" value="QBF47355.1"/>
    <property type="molecule type" value="Genomic_DNA"/>
</dbReference>
<dbReference type="AlphaFoldDB" id="A0A4P6MZ48"/>
<name>A0A4P6MZ48_9MICO</name>
<dbReference type="Proteomes" id="UP000290408">
    <property type="component" value="Chromosome"/>
</dbReference>
<evidence type="ECO:0000313" key="3">
    <source>
        <dbReference type="Proteomes" id="UP000290408"/>
    </source>
</evidence>
<proteinExistence type="predicted"/>
<reference evidence="2 3" key="1">
    <citation type="submission" date="2019-02" db="EMBL/GenBank/DDBJ databases">
        <title>Genomic data mining of an Antarctic deep-sea actinobacterium, Janibacterlimosus P3-3-X1.</title>
        <authorList>
            <person name="Liao L."/>
            <person name="Chen B."/>
        </authorList>
    </citation>
    <scope>NUCLEOTIDE SEQUENCE [LARGE SCALE GENOMIC DNA]</scope>
    <source>
        <strain evidence="2 3">P3-3-X1</strain>
    </source>
</reference>
<evidence type="ECO:0000256" key="1">
    <source>
        <dbReference type="SAM" id="MobiDB-lite"/>
    </source>
</evidence>
<protein>
    <submittedName>
        <fullName evidence="2">Uncharacterized protein</fullName>
    </submittedName>
</protein>
<evidence type="ECO:0000313" key="2">
    <source>
        <dbReference type="EMBL" id="QBF47355.1"/>
    </source>
</evidence>
<keyword evidence="3" id="KW-1185">Reference proteome</keyword>
<dbReference type="RefSeq" id="WP_130630546.1">
    <property type="nucleotide sequence ID" value="NZ_CP036164.1"/>
</dbReference>
<organism evidence="2 3">
    <name type="scientific">Janibacter limosus</name>
    <dbReference type="NCBI Taxonomy" id="53458"/>
    <lineage>
        <taxon>Bacteria</taxon>
        <taxon>Bacillati</taxon>
        <taxon>Actinomycetota</taxon>
        <taxon>Actinomycetes</taxon>
        <taxon>Micrococcales</taxon>
        <taxon>Intrasporangiaceae</taxon>
        <taxon>Janibacter</taxon>
    </lineage>
</organism>
<sequence length="200" mass="21689">MSTDPTTTGDAATIAAATDDALLTSVVTDDATTLTRVPLSALPGWRVLDVLWRGPAHPARWLVAVDGDRVVVLTGHPERWDALATDAEVTTAEQAVELAVVRTDATHDRSKGYQRLSHVDEIRWLPRPGDEQRQRIEQVRADLADRIGPASAVGDGPWTVTTWVRAGDAVERLEVEVHHDGSTSTTTTLMADDLPVPQVH</sequence>
<dbReference type="OrthoDB" id="3476979at2"/>
<gene>
    <name evidence="2" type="ORF">EXU32_14515</name>
</gene>